<protein>
    <submittedName>
        <fullName evidence="1">Uncharacterized protein</fullName>
    </submittedName>
</protein>
<dbReference type="AlphaFoldDB" id="D1QMR7"/>
<accession>D1QMR7</accession>
<reference evidence="1 2" key="1">
    <citation type="submission" date="2009-11" db="EMBL/GenBank/DDBJ databases">
        <authorList>
            <person name="Weinstock G."/>
            <person name="Sodergren E."/>
            <person name="Clifton S."/>
            <person name="Fulton L."/>
            <person name="Fulton B."/>
            <person name="Courtney L."/>
            <person name="Fronick C."/>
            <person name="Harrison M."/>
            <person name="Strong C."/>
            <person name="Farmer C."/>
            <person name="Delahaunty K."/>
            <person name="Markovic C."/>
            <person name="Hall O."/>
            <person name="Minx P."/>
            <person name="Tomlinson C."/>
            <person name="Mitreva M."/>
            <person name="Nelson J."/>
            <person name="Hou S."/>
            <person name="Wollam A."/>
            <person name="Pepin K.H."/>
            <person name="Johnson M."/>
            <person name="Bhonagiri V."/>
            <person name="Nash W.E."/>
            <person name="Warren W."/>
            <person name="Chinwalla A."/>
            <person name="Mardis E.R."/>
            <person name="Wilson R.K."/>
        </authorList>
    </citation>
    <scope>NUCLEOTIDE SEQUENCE [LARGE SCALE GENOMIC DNA]</scope>
    <source>
        <strain evidence="1 2">F0302</strain>
    </source>
</reference>
<dbReference type="HOGENOM" id="CLU_3171678_0_0_10"/>
<name>D1QMR7_9BACT</name>
<dbReference type="EMBL" id="ACUZ02000003">
    <property type="protein sequence ID" value="EFB33316.1"/>
    <property type="molecule type" value="Genomic_DNA"/>
</dbReference>
<dbReference type="Proteomes" id="UP000004079">
    <property type="component" value="Unassembled WGS sequence"/>
</dbReference>
<sequence>MAVFNISKSDRTEKEKQKNRCYFMIFQLSDCKSIHITLRFDSKHVAF</sequence>
<evidence type="ECO:0000313" key="1">
    <source>
        <dbReference type="EMBL" id="EFB33316.1"/>
    </source>
</evidence>
<proteinExistence type="predicted"/>
<comment type="caution">
    <text evidence="1">The sequence shown here is derived from an EMBL/GenBank/DDBJ whole genome shotgun (WGS) entry which is preliminary data.</text>
</comment>
<evidence type="ECO:0000313" key="2">
    <source>
        <dbReference type="Proteomes" id="UP000004079"/>
    </source>
</evidence>
<organism evidence="1 2">
    <name type="scientific">Segatella oris F0302</name>
    <dbReference type="NCBI Taxonomy" id="649760"/>
    <lineage>
        <taxon>Bacteria</taxon>
        <taxon>Pseudomonadati</taxon>
        <taxon>Bacteroidota</taxon>
        <taxon>Bacteroidia</taxon>
        <taxon>Bacteroidales</taxon>
        <taxon>Prevotellaceae</taxon>
        <taxon>Segatella</taxon>
    </lineage>
</organism>
<gene>
    <name evidence="1" type="ORF">HMPREF0971_00075</name>
</gene>